<protein>
    <submittedName>
        <fullName evidence="8">Wd-40 repeat protein</fullName>
    </submittedName>
</protein>
<feature type="domain" description="Ion transport" evidence="7">
    <location>
        <begin position="1060"/>
        <end position="1252"/>
    </location>
</feature>
<accession>A0A077ZR51</accession>
<reference evidence="8 9" key="1">
    <citation type="submission" date="2014-06" db="EMBL/GenBank/DDBJ databases">
        <authorList>
            <person name="Swart Estienne"/>
        </authorList>
    </citation>
    <scope>NUCLEOTIDE SEQUENCE [LARGE SCALE GENOMIC DNA]</scope>
    <source>
        <strain evidence="8 9">130c</strain>
    </source>
</reference>
<gene>
    <name evidence="8" type="primary">Contig8795.g9392</name>
    <name evidence="8" type="ORF">STYLEM_1331</name>
</gene>
<sequence>MQASDYREPFLEGQVNYSTVQNLKKNIQSLPQDYQWLFDEFNEVNYSKPESRIKHIPYKLEKPLLNLNIHQLIVLPHKNLILAEYTDGCYYTIKYLDFVDLNTLQTIKSMELQQQLDDKIIYQVFNGVDYIFYQERYGCIRLIKFDDFEQKEEKYLIEFYMDNYEPLYNASIIDEFTIILQKGPFFILYKLDTISLNQMNPDTRIRFEIGYFNSQDYMNQISNNSNQIFIKVGKQGQTIYQMLRSDYSYNEKHRNYYIFKDLSKTCFLDDTTLQISLKLDKKLYVVRYFNLYDFLMDESFNLYQLNTDTLTLEKIHKLYKASFTNMDKIETSPTKIILLYKDQIANYTFLIFDCRTFQMLDCIKNIMSDNYHTFGIDTVNSRIYYKSAKMDFISYFRFITNYDMYYGCLIPVLRQGNQIIKNDLKDFWENFIAYNSKSEDIFHIQDLNSGFIKDISKENSDNFFSFVRNNVGIFYHPEFQEIIKQKYDDQNTYQEVQNINSEDILERKDVSQIYLNGNRKVIWSEFRQKSQQYYDFNNFFCIMLNRFNEKQYVLEISEKNTIVYYDKMTQAFTKIDMLDIVKSSNIPILALLDDELGIIVISYSDEVKIFSLDSKQRIKEISGKMDHKSIFMGNNYVQVNCDFVSNILFFKNRKVDKFIQIQYLQQSSQLETFNCYQKDINQKAYSLVKRKSKGDESGIYTMISNSFQDMFNEQYLIQPVFPAFYFDYAQKIIIDSSAIQLYIKNELEMVGNFEIDITDQLIIDYNSVIHQNNQEIVKEISSNVEKYLKFVSGFGTGFGVFQNNLVALETIAKQISMKDKQSLPILICQKMLGGDSPLDFCIKAHQQKIINLMLTIIIKYQDHIMFNKLIDKNLCELIKQQIDLQEYFESSLPTYQIVNPQYPSQHHDEQEIIVGKTLDHPKEVHDKYDELFGGKLSKSDSEDESMVSVEYQLINLPETLTRNPRELMKELSDTEKPEYFENLVIQNIINFKWNTYTKTVYQKKFYIYLIFLATFIFDIFYSAYSNKRQVKAETEENQLIVNASEVSEPNIWIKISAKVVCSAVLIYFLLHEVEQLTIQKANYFRDVWNYFDFTHIIAFVTFCVIDFTNEDSDSLILIKILVIVLSFMKLFYFLRIYDGFSFLVQMMGGVFKDLKYFISFFLIFILQFGMIFLVLFKAASIDEYNGVNKMAYFLMAFRISSGDFQLDEYQNQDDTVVIFAWIIWLIAVMTLNIVFMNFIIAVISESYERVMQKLVAESYKVKANMIVEREQLFSDKDLTKEELFPNFIIVRRPTNNDSNDAGEWQGFIKDLKYTIRTSAAKSKSEMIQNFHSSIEKIYGAIQQNQQNNNQNDSIDEKLSQLNGKLDSKVEGLEFQVKNIDSKVLGLQDDMQFIKSTLVQLLQKQNQ</sequence>
<evidence type="ECO:0000256" key="1">
    <source>
        <dbReference type="ARBA" id="ARBA00004141"/>
    </source>
</evidence>
<evidence type="ECO:0000256" key="3">
    <source>
        <dbReference type="ARBA" id="ARBA00022737"/>
    </source>
</evidence>
<dbReference type="GO" id="GO:0005886">
    <property type="term" value="C:plasma membrane"/>
    <property type="evidence" value="ECO:0007669"/>
    <property type="project" value="TreeGrafter"/>
</dbReference>
<evidence type="ECO:0000256" key="2">
    <source>
        <dbReference type="ARBA" id="ARBA00022692"/>
    </source>
</evidence>
<dbReference type="Proteomes" id="UP000039865">
    <property type="component" value="Unassembled WGS sequence"/>
</dbReference>
<dbReference type="InterPro" id="IPR024862">
    <property type="entry name" value="TRPV"/>
</dbReference>
<keyword evidence="2 6" id="KW-0812">Transmembrane</keyword>
<evidence type="ECO:0000256" key="4">
    <source>
        <dbReference type="ARBA" id="ARBA00022989"/>
    </source>
</evidence>
<evidence type="ECO:0000313" key="9">
    <source>
        <dbReference type="Proteomes" id="UP000039865"/>
    </source>
</evidence>
<keyword evidence="9" id="KW-1185">Reference proteome</keyword>
<dbReference type="PANTHER" id="PTHR10582:SF2">
    <property type="entry name" value="INACTIVE"/>
    <property type="match status" value="1"/>
</dbReference>
<dbReference type="GO" id="GO:0098703">
    <property type="term" value="P:calcium ion import across plasma membrane"/>
    <property type="evidence" value="ECO:0007669"/>
    <property type="project" value="TreeGrafter"/>
</dbReference>
<evidence type="ECO:0000313" key="8">
    <source>
        <dbReference type="EMBL" id="CDW72372.1"/>
    </source>
</evidence>
<dbReference type="Pfam" id="PF00520">
    <property type="entry name" value="Ion_trans"/>
    <property type="match status" value="1"/>
</dbReference>
<keyword evidence="3" id="KW-0677">Repeat</keyword>
<organism evidence="8 9">
    <name type="scientific">Stylonychia lemnae</name>
    <name type="common">Ciliate</name>
    <dbReference type="NCBI Taxonomy" id="5949"/>
    <lineage>
        <taxon>Eukaryota</taxon>
        <taxon>Sar</taxon>
        <taxon>Alveolata</taxon>
        <taxon>Ciliophora</taxon>
        <taxon>Intramacronucleata</taxon>
        <taxon>Spirotrichea</taxon>
        <taxon>Stichotrichia</taxon>
        <taxon>Sporadotrichida</taxon>
        <taxon>Oxytrichidae</taxon>
        <taxon>Stylonychinae</taxon>
        <taxon>Stylonychia</taxon>
    </lineage>
</organism>
<dbReference type="EMBL" id="CCKQ01001272">
    <property type="protein sequence ID" value="CDW72372.1"/>
    <property type="molecule type" value="Genomic_DNA"/>
</dbReference>
<feature type="transmembrane region" description="Helical" evidence="6">
    <location>
        <begin position="1115"/>
        <end position="1134"/>
    </location>
</feature>
<dbReference type="Gene3D" id="1.10.287.70">
    <property type="match status" value="1"/>
</dbReference>
<proteinExistence type="predicted"/>
<feature type="transmembrane region" description="Helical" evidence="6">
    <location>
        <begin position="1218"/>
        <end position="1243"/>
    </location>
</feature>
<keyword evidence="5 6" id="KW-0472">Membrane</keyword>
<keyword evidence="4 6" id="KW-1133">Transmembrane helix</keyword>
<dbReference type="GO" id="GO:0005216">
    <property type="term" value="F:monoatomic ion channel activity"/>
    <property type="evidence" value="ECO:0007669"/>
    <property type="project" value="InterPro"/>
</dbReference>
<evidence type="ECO:0000256" key="6">
    <source>
        <dbReference type="SAM" id="Phobius"/>
    </source>
</evidence>
<evidence type="ECO:0000259" key="7">
    <source>
        <dbReference type="Pfam" id="PF00520"/>
    </source>
</evidence>
<evidence type="ECO:0000256" key="5">
    <source>
        <dbReference type="ARBA" id="ARBA00023136"/>
    </source>
</evidence>
<dbReference type="InterPro" id="IPR005821">
    <property type="entry name" value="Ion_trans_dom"/>
</dbReference>
<name>A0A077ZR51_STYLE</name>
<dbReference type="OrthoDB" id="6108356at2759"/>
<feature type="transmembrane region" description="Helical" evidence="6">
    <location>
        <begin position="1005"/>
        <end position="1024"/>
    </location>
</feature>
<comment type="subcellular location">
    <subcellularLocation>
        <location evidence="1">Membrane</location>
        <topology evidence="1">Multi-pass membrane protein</topology>
    </subcellularLocation>
</comment>
<dbReference type="InParanoid" id="A0A077ZR51"/>
<dbReference type="PANTHER" id="PTHR10582">
    <property type="entry name" value="TRANSIENT RECEPTOR POTENTIAL ION CHANNEL PROTEIN"/>
    <property type="match status" value="1"/>
</dbReference>
<feature type="transmembrane region" description="Helical" evidence="6">
    <location>
        <begin position="1154"/>
        <end position="1178"/>
    </location>
</feature>
<feature type="transmembrane region" description="Helical" evidence="6">
    <location>
        <begin position="1090"/>
        <end position="1108"/>
    </location>
</feature>